<keyword evidence="1" id="KW-1133">Transmembrane helix</keyword>
<dbReference type="Proteomes" id="UP000276133">
    <property type="component" value="Unassembled WGS sequence"/>
</dbReference>
<dbReference type="AlphaFoldDB" id="A0A3M7QD55"/>
<sequence>MSDLKEKLLLNLTLTKVDQILLSLVHILLELIHFLYINLFSTWLKGGTQVHSILPNFGKVDIFIFFSIINLRITGSYFNQDRINNKKHKINRHPSYNPGTYSSNKLL</sequence>
<accession>A0A3M7QD55</accession>
<organism evidence="2 3">
    <name type="scientific">Brachionus plicatilis</name>
    <name type="common">Marine rotifer</name>
    <name type="synonym">Brachionus muelleri</name>
    <dbReference type="NCBI Taxonomy" id="10195"/>
    <lineage>
        <taxon>Eukaryota</taxon>
        <taxon>Metazoa</taxon>
        <taxon>Spiralia</taxon>
        <taxon>Gnathifera</taxon>
        <taxon>Rotifera</taxon>
        <taxon>Eurotatoria</taxon>
        <taxon>Monogononta</taxon>
        <taxon>Pseudotrocha</taxon>
        <taxon>Ploima</taxon>
        <taxon>Brachionidae</taxon>
        <taxon>Brachionus</taxon>
    </lineage>
</organism>
<feature type="transmembrane region" description="Helical" evidence="1">
    <location>
        <begin position="60"/>
        <end position="79"/>
    </location>
</feature>
<feature type="transmembrane region" description="Helical" evidence="1">
    <location>
        <begin position="20"/>
        <end position="40"/>
    </location>
</feature>
<keyword evidence="1" id="KW-0812">Transmembrane</keyword>
<protein>
    <submittedName>
        <fullName evidence="2">Uncharacterized protein</fullName>
    </submittedName>
</protein>
<gene>
    <name evidence="2" type="ORF">BpHYR1_033189</name>
</gene>
<name>A0A3M7QD55_BRAPC</name>
<comment type="caution">
    <text evidence="2">The sequence shown here is derived from an EMBL/GenBank/DDBJ whole genome shotgun (WGS) entry which is preliminary data.</text>
</comment>
<keyword evidence="3" id="KW-1185">Reference proteome</keyword>
<evidence type="ECO:0000313" key="3">
    <source>
        <dbReference type="Proteomes" id="UP000276133"/>
    </source>
</evidence>
<proteinExistence type="predicted"/>
<reference evidence="2 3" key="1">
    <citation type="journal article" date="2018" name="Sci. Rep.">
        <title>Genomic signatures of local adaptation to the degree of environmental predictability in rotifers.</title>
        <authorList>
            <person name="Franch-Gras L."/>
            <person name="Hahn C."/>
            <person name="Garcia-Roger E.M."/>
            <person name="Carmona M.J."/>
            <person name="Serra M."/>
            <person name="Gomez A."/>
        </authorList>
    </citation>
    <scope>NUCLEOTIDE SEQUENCE [LARGE SCALE GENOMIC DNA]</scope>
    <source>
        <strain evidence="2">HYR1</strain>
    </source>
</reference>
<evidence type="ECO:0000256" key="1">
    <source>
        <dbReference type="SAM" id="Phobius"/>
    </source>
</evidence>
<keyword evidence="1" id="KW-0472">Membrane</keyword>
<dbReference type="EMBL" id="REGN01006477">
    <property type="protein sequence ID" value="RNA09357.1"/>
    <property type="molecule type" value="Genomic_DNA"/>
</dbReference>
<evidence type="ECO:0000313" key="2">
    <source>
        <dbReference type="EMBL" id="RNA09357.1"/>
    </source>
</evidence>